<proteinExistence type="predicted"/>
<dbReference type="InterPro" id="IPR036600">
    <property type="entry name" value="PAH_sf"/>
</dbReference>
<keyword evidence="2 3" id="KW-0539">Nucleus</keyword>
<sequence>MMDSQASNIDSQSASKQAADAPPFDLNQARFQKSLTFVQEVRDRFQTSEPAKYTTFLSVLQETSVTPMESEQKWQATRAEKQAEARMKLEELFRGHEDLLEKLDAFLPPPSTPAEDQ</sequence>
<evidence type="ECO:0000256" key="1">
    <source>
        <dbReference type="ARBA" id="ARBA00004123"/>
    </source>
</evidence>
<keyword evidence="6" id="KW-1185">Reference proteome</keyword>
<protein>
    <submittedName>
        <fullName evidence="5">Paired amphipathic helix protein sin3b</fullName>
    </submittedName>
</protein>
<dbReference type="Gene3D" id="1.20.1160.11">
    <property type="entry name" value="Paired amphipathic helix"/>
    <property type="match status" value="1"/>
</dbReference>
<comment type="subcellular location">
    <subcellularLocation>
        <location evidence="1 3">Nucleus</location>
    </subcellularLocation>
</comment>
<evidence type="ECO:0000313" key="6">
    <source>
        <dbReference type="Proteomes" id="UP000699042"/>
    </source>
</evidence>
<feature type="region of interest" description="Disordered" evidence="4">
    <location>
        <begin position="1"/>
        <end position="25"/>
    </location>
</feature>
<evidence type="ECO:0000256" key="4">
    <source>
        <dbReference type="SAM" id="MobiDB-lite"/>
    </source>
</evidence>
<gene>
    <name evidence="5" type="ORF">JMJ77_009303</name>
</gene>
<organism evidence="5 6">
    <name type="scientific">Colletotrichum scovillei</name>
    <dbReference type="NCBI Taxonomy" id="1209932"/>
    <lineage>
        <taxon>Eukaryota</taxon>
        <taxon>Fungi</taxon>
        <taxon>Dikarya</taxon>
        <taxon>Ascomycota</taxon>
        <taxon>Pezizomycotina</taxon>
        <taxon>Sordariomycetes</taxon>
        <taxon>Hypocreomycetidae</taxon>
        <taxon>Glomerellales</taxon>
        <taxon>Glomerellaceae</taxon>
        <taxon>Colletotrichum</taxon>
        <taxon>Colletotrichum acutatum species complex</taxon>
    </lineage>
</organism>
<dbReference type="GO" id="GO:0006355">
    <property type="term" value="P:regulation of DNA-templated transcription"/>
    <property type="evidence" value="ECO:0007669"/>
    <property type="project" value="InterPro"/>
</dbReference>
<dbReference type="SUPFAM" id="SSF47762">
    <property type="entry name" value="PAH2 domain"/>
    <property type="match status" value="1"/>
</dbReference>
<dbReference type="GO" id="GO:0005634">
    <property type="term" value="C:nucleus"/>
    <property type="evidence" value="ECO:0007669"/>
    <property type="project" value="UniProtKB-SubCell"/>
</dbReference>
<dbReference type="InterPro" id="IPR003822">
    <property type="entry name" value="PAH"/>
</dbReference>
<evidence type="ECO:0000256" key="3">
    <source>
        <dbReference type="PROSITE-ProRule" id="PRU00810"/>
    </source>
</evidence>
<comment type="caution">
    <text evidence="5">The sequence shown here is derived from an EMBL/GenBank/DDBJ whole genome shotgun (WGS) entry which is preliminary data.</text>
</comment>
<dbReference type="Proteomes" id="UP000699042">
    <property type="component" value="Unassembled WGS sequence"/>
</dbReference>
<dbReference type="AlphaFoldDB" id="A0A9P7QXX2"/>
<accession>A0A9P7QXX2</accession>
<name>A0A9P7QXX2_9PEZI</name>
<dbReference type="EMBL" id="JAESDN010000009">
    <property type="protein sequence ID" value="KAG7045218.1"/>
    <property type="molecule type" value="Genomic_DNA"/>
</dbReference>
<evidence type="ECO:0000256" key="2">
    <source>
        <dbReference type="ARBA" id="ARBA00023242"/>
    </source>
</evidence>
<dbReference type="OrthoDB" id="10265969at2759"/>
<dbReference type="PROSITE" id="PS51477">
    <property type="entry name" value="PAH"/>
    <property type="match status" value="1"/>
</dbReference>
<feature type="compositionally biased region" description="Low complexity" evidence="4">
    <location>
        <begin position="10"/>
        <end position="21"/>
    </location>
</feature>
<reference evidence="5" key="1">
    <citation type="submission" date="2021-05" db="EMBL/GenBank/DDBJ databases">
        <title>Comparative genomics of three Colletotrichum scovillei strains and genetic complementation revealed genes involved fungal growth and virulence on chili pepper.</title>
        <authorList>
            <person name="Hsieh D.-K."/>
            <person name="Chuang S.-C."/>
            <person name="Chen C.-Y."/>
            <person name="Chao Y.-T."/>
            <person name="Lu M.-Y.J."/>
            <person name="Lee M.-H."/>
            <person name="Shih M.-C."/>
        </authorList>
    </citation>
    <scope>NUCLEOTIDE SEQUENCE</scope>
    <source>
        <strain evidence="5">Coll-153</strain>
    </source>
</reference>
<evidence type="ECO:0000313" key="5">
    <source>
        <dbReference type="EMBL" id="KAG7045218.1"/>
    </source>
</evidence>